<name>A0A9P8CZR1_MORAP</name>
<evidence type="ECO:0000256" key="1">
    <source>
        <dbReference type="ARBA" id="ARBA00004123"/>
    </source>
</evidence>
<feature type="compositionally biased region" description="Polar residues" evidence="8">
    <location>
        <begin position="594"/>
        <end position="613"/>
    </location>
</feature>
<feature type="region of interest" description="Disordered" evidence="8">
    <location>
        <begin position="594"/>
        <end position="628"/>
    </location>
</feature>
<dbReference type="GO" id="GO:0005634">
    <property type="term" value="C:nucleus"/>
    <property type="evidence" value="ECO:0007669"/>
    <property type="project" value="UniProtKB-SubCell"/>
</dbReference>
<dbReference type="GO" id="GO:0005667">
    <property type="term" value="C:transcription regulator complex"/>
    <property type="evidence" value="ECO:0007669"/>
    <property type="project" value="TreeGrafter"/>
</dbReference>
<keyword evidence="3" id="KW-0805">Transcription regulation</keyword>
<keyword evidence="5" id="KW-0804">Transcription</keyword>
<evidence type="ECO:0000259" key="9">
    <source>
        <dbReference type="PROSITE" id="PS51088"/>
    </source>
</evidence>
<dbReference type="Pfam" id="PF01285">
    <property type="entry name" value="TEA"/>
    <property type="match status" value="1"/>
</dbReference>
<dbReference type="GO" id="GO:0000978">
    <property type="term" value="F:RNA polymerase II cis-regulatory region sequence-specific DNA binding"/>
    <property type="evidence" value="ECO:0007669"/>
    <property type="project" value="TreeGrafter"/>
</dbReference>
<evidence type="ECO:0000256" key="7">
    <source>
        <dbReference type="PROSITE-ProRule" id="PRU00505"/>
    </source>
</evidence>
<evidence type="ECO:0000256" key="4">
    <source>
        <dbReference type="ARBA" id="ARBA00023125"/>
    </source>
</evidence>
<dbReference type="InterPro" id="IPR050937">
    <property type="entry name" value="TEC1_TEAD_TF"/>
</dbReference>
<sequence>MHNDMICAEEDALSAFRHTSLLHPFDLSALTPSPSQSETSSLDLITLDQHSFHTPSPSQLIASHLDLDIDQDALHRQLFHAILSPANTLSPITSHSPVHPLSPAPEINTPTVTLGQQAAAVADSTSYHPTDLSHDFDMLDVAAGITEEPAQAKEVTAADKAKALPEKKVPHKASGGAKRHSVSRQAQQPPLVTHQHHTPPPFVSPMIQHPHHHHHQHHHHHHHHKSGSLDLTRSGFSQLLQQQQPSHHPLQHGHIASVGLVAMQMHAIQGSHLPQSTTTMVDLPEQQPPSSQLLEQHPQQHPLQKQVSPPSPSQQSFIQQLLQRDHALEQEQQQQQQQSQQRLALSLPSLSHPNQGTTGPQRTQSILKRRLMKDKLCKNDREEVWPADVEKVFYDALEVIPKLGRRKVLVDGKPCGRNELIADYIYKRTNKVRTRKQVSSHIQVLKNTRKGDAAFMKLLMDSGDGDDELTIDVSSGYFSACESPEVSPTSPTSPTTTTGSCPMDQRRNSTTSIPTYGFHLGALPQQMVRSASVHVRPQPLKHRHTQSLSSIMTDSFHTQLTNSLLGHPVYLKCDSIPDSAVSLSADVHWKSSPTAFASNPGSGAASGTGSEVGTSEAKGQLTRGSVCGGGREDSMMGDVATEISYPFWPSVFGLFTEYVSDLSPGAPQMHSLARSSDLGQQSFGSIDVHQLPQEKFPTLYDLYQKTMCTFLFFKIKLDLNLGLEGVFGNTSLFESTEFRMVECTTSIYSFGNKVLEAKELKQGAMVEGKCVYNFEFVNQFFGAFLNGIRSLSTWSEIEIALTNLSVVQVFEDKDTRFESPAPLLVMAFDFERGQGDVETFFIADGSDMLETLMC</sequence>
<dbReference type="PRINTS" id="PR00065">
    <property type="entry name" value="TEADOMAIN"/>
</dbReference>
<dbReference type="Pfam" id="PF17725">
    <property type="entry name" value="YBD"/>
    <property type="match status" value="1"/>
</dbReference>
<dbReference type="Proteomes" id="UP000717515">
    <property type="component" value="Unassembled WGS sequence"/>
</dbReference>
<dbReference type="PANTHER" id="PTHR11834:SF0">
    <property type="entry name" value="PROTEIN SCALLOPED"/>
    <property type="match status" value="1"/>
</dbReference>
<keyword evidence="4" id="KW-0238">DNA-binding</keyword>
<dbReference type="PANTHER" id="PTHR11834">
    <property type="entry name" value="TRANSCRIPTIONAL ENHANCER FACTOR TEF RELATED"/>
    <property type="match status" value="1"/>
</dbReference>
<feature type="compositionally biased region" description="Basic residues" evidence="8">
    <location>
        <begin position="209"/>
        <end position="226"/>
    </location>
</feature>
<dbReference type="Gene3D" id="2.70.50.80">
    <property type="match status" value="1"/>
</dbReference>
<protein>
    <recommendedName>
        <fullName evidence="9">TEA domain-containing protein</fullName>
    </recommendedName>
</protein>
<dbReference type="EMBL" id="JAIFTL010000285">
    <property type="protein sequence ID" value="KAG9320500.1"/>
    <property type="molecule type" value="Genomic_DNA"/>
</dbReference>
<feature type="compositionally biased region" description="Basic and acidic residues" evidence="8">
    <location>
        <begin position="156"/>
        <end position="168"/>
    </location>
</feature>
<organism evidence="10 11">
    <name type="scientific">Mortierella alpina</name>
    <name type="common">Oleaginous fungus</name>
    <name type="synonym">Mortierella renispora</name>
    <dbReference type="NCBI Taxonomy" id="64518"/>
    <lineage>
        <taxon>Eukaryota</taxon>
        <taxon>Fungi</taxon>
        <taxon>Fungi incertae sedis</taxon>
        <taxon>Mucoromycota</taxon>
        <taxon>Mortierellomycotina</taxon>
        <taxon>Mortierellomycetes</taxon>
        <taxon>Mortierellales</taxon>
        <taxon>Mortierellaceae</taxon>
        <taxon>Mortierella</taxon>
    </lineage>
</organism>
<comment type="caution">
    <text evidence="10">The sequence shown here is derived from an EMBL/GenBank/DDBJ whole genome shotgun (WGS) entry which is preliminary data.</text>
</comment>
<evidence type="ECO:0000256" key="3">
    <source>
        <dbReference type="ARBA" id="ARBA00023015"/>
    </source>
</evidence>
<accession>A0A9P8CZR1</accession>
<evidence type="ECO:0000313" key="11">
    <source>
        <dbReference type="Proteomes" id="UP000717515"/>
    </source>
</evidence>
<gene>
    <name evidence="10" type="ORF">KVV02_006821</name>
</gene>
<dbReference type="InterPro" id="IPR038096">
    <property type="entry name" value="TEA/ATTS_sf"/>
</dbReference>
<keyword evidence="6" id="KW-0539">Nucleus</keyword>
<comment type="similarity">
    <text evidence="2">Belongs to the TEC1 family.</text>
</comment>
<comment type="subcellular location">
    <subcellularLocation>
        <location evidence="1">Nucleus</location>
    </subcellularLocation>
</comment>
<feature type="DNA-binding region" description="TEA" evidence="7">
    <location>
        <begin position="378"/>
        <end position="452"/>
    </location>
</feature>
<feature type="region of interest" description="Disordered" evidence="8">
    <location>
        <begin position="150"/>
        <end position="230"/>
    </location>
</feature>
<feature type="domain" description="TEA" evidence="9">
    <location>
        <begin position="378"/>
        <end position="452"/>
    </location>
</feature>
<dbReference type="AlphaFoldDB" id="A0A9P8CZR1"/>
<feature type="compositionally biased region" description="Low complexity" evidence="8">
    <location>
        <begin position="487"/>
        <end position="498"/>
    </location>
</feature>
<dbReference type="InterPro" id="IPR041086">
    <property type="entry name" value="YBD"/>
</dbReference>
<feature type="region of interest" description="Disordered" evidence="8">
    <location>
        <begin position="482"/>
        <end position="508"/>
    </location>
</feature>
<dbReference type="GO" id="GO:0000981">
    <property type="term" value="F:DNA-binding transcription factor activity, RNA polymerase II-specific"/>
    <property type="evidence" value="ECO:0007669"/>
    <property type="project" value="TreeGrafter"/>
</dbReference>
<evidence type="ECO:0000313" key="10">
    <source>
        <dbReference type="EMBL" id="KAG9320500.1"/>
    </source>
</evidence>
<evidence type="ECO:0000256" key="5">
    <source>
        <dbReference type="ARBA" id="ARBA00023163"/>
    </source>
</evidence>
<proteinExistence type="inferred from homology"/>
<evidence type="ECO:0000256" key="6">
    <source>
        <dbReference type="ARBA" id="ARBA00023242"/>
    </source>
</evidence>
<feature type="region of interest" description="Disordered" evidence="8">
    <location>
        <begin position="279"/>
        <end position="318"/>
    </location>
</feature>
<dbReference type="PROSITE" id="PS51088">
    <property type="entry name" value="TEA_2"/>
    <property type="match status" value="1"/>
</dbReference>
<evidence type="ECO:0000256" key="8">
    <source>
        <dbReference type="SAM" id="MobiDB-lite"/>
    </source>
</evidence>
<feature type="compositionally biased region" description="Low complexity" evidence="8">
    <location>
        <begin position="283"/>
        <end position="318"/>
    </location>
</feature>
<dbReference type="SMART" id="SM00426">
    <property type="entry name" value="TEA"/>
    <property type="match status" value="1"/>
</dbReference>
<dbReference type="InterPro" id="IPR000818">
    <property type="entry name" value="TEA/ATTS_dom"/>
</dbReference>
<dbReference type="PROSITE" id="PS00554">
    <property type="entry name" value="TEA_1"/>
    <property type="match status" value="1"/>
</dbReference>
<reference evidence="10" key="1">
    <citation type="submission" date="2021-07" db="EMBL/GenBank/DDBJ databases">
        <title>Draft genome of Mortierella alpina, strain LL118, isolated from an aspen leaf litter sample.</title>
        <authorList>
            <person name="Yang S."/>
            <person name="Vinatzer B.A."/>
        </authorList>
    </citation>
    <scope>NUCLEOTIDE SEQUENCE</scope>
    <source>
        <strain evidence="10">LL118</strain>
    </source>
</reference>
<dbReference type="Gene3D" id="6.10.20.40">
    <property type="entry name" value="TEA/ATTS domain"/>
    <property type="match status" value="1"/>
</dbReference>
<evidence type="ECO:0000256" key="2">
    <source>
        <dbReference type="ARBA" id="ARBA00008421"/>
    </source>
</evidence>